<evidence type="ECO:0000313" key="12">
    <source>
        <dbReference type="RefSeq" id="XP_021097572.1"/>
    </source>
</evidence>
<keyword evidence="7" id="KW-0449">Lipoprotein</keyword>
<organism evidence="11 12">
    <name type="scientific">Heterocephalus glaber</name>
    <name type="common">Naked mole rat</name>
    <dbReference type="NCBI Taxonomy" id="10181"/>
    <lineage>
        <taxon>Eukaryota</taxon>
        <taxon>Metazoa</taxon>
        <taxon>Chordata</taxon>
        <taxon>Craniata</taxon>
        <taxon>Vertebrata</taxon>
        <taxon>Euteleostomi</taxon>
        <taxon>Mammalia</taxon>
        <taxon>Eutheria</taxon>
        <taxon>Euarchontoglires</taxon>
        <taxon>Glires</taxon>
        <taxon>Rodentia</taxon>
        <taxon>Hystricomorpha</taxon>
        <taxon>Bathyergidae</taxon>
        <taxon>Heterocephalus</taxon>
    </lineage>
</organism>
<keyword evidence="3" id="KW-0963">Cytoplasm</keyword>
<dbReference type="GO" id="GO:0008017">
    <property type="term" value="F:microtubule binding"/>
    <property type="evidence" value="ECO:0007669"/>
    <property type="project" value="TreeGrafter"/>
</dbReference>
<feature type="compositionally biased region" description="Basic and acidic residues" evidence="10">
    <location>
        <begin position="159"/>
        <end position="168"/>
    </location>
</feature>
<sequence>MQWGRKRSRPATGGSTWPQPVCREAAQRSGPGQFSRGGSSPAGRVLLGHLQTAPQRQGRGETGPGRPRHRAAPPARAARLLGYLRRGSRRPPRLRLRLRGSTTGEARRAWVRAQEQDGLRAELPPAPREGAVDTTLTGRSLRQLLLLSDSASSGQGWMKHPEGHREQEQPPDPGPQELSPLNKDAATTAQLCSAEEAEQHQSQRDIARLLQRQEEERKWAQQVEEQELQLQERLEEQRLALEGQHEQALRVLQASWEQEKAALTHSFQEAKAALQGRKFGDKNTACTWSRDVMLAAGQNVETGADTVAELSAQLEAFQAKMKRVEESILTRDYKKHIQDHGSPSQFWEQELESLHFVIEMKSERIHELDKRLILMETVKEKNLMLEEKITTLQQDNEDLVVQARNQAVVSRQLSEDLLLAHKALEKESYARQQLQQEKEELLYRVLGADVPSTFPLVSVTPTEVSFLAT</sequence>
<evidence type="ECO:0000256" key="7">
    <source>
        <dbReference type="ARBA" id="ARBA00023288"/>
    </source>
</evidence>
<dbReference type="GeneID" id="101705211"/>
<feature type="region of interest" description="Disordered" evidence="10">
    <location>
        <begin position="152"/>
        <end position="181"/>
    </location>
</feature>
<accession>A0AAX6RIK9</accession>
<evidence type="ECO:0000256" key="2">
    <source>
        <dbReference type="ARBA" id="ARBA00004214"/>
    </source>
</evidence>
<dbReference type="PANTHER" id="PTHR24200">
    <property type="entry name" value="TOUCAN, ISOFORM A"/>
    <property type="match status" value="1"/>
</dbReference>
<keyword evidence="5 9" id="KW-0175">Coiled coil</keyword>
<evidence type="ECO:0000256" key="1">
    <source>
        <dbReference type="ARBA" id="ARBA00004186"/>
    </source>
</evidence>
<keyword evidence="11" id="KW-1185">Reference proteome</keyword>
<feature type="compositionally biased region" description="Basic residues" evidence="10">
    <location>
        <begin position="86"/>
        <end position="98"/>
    </location>
</feature>
<comment type="similarity">
    <text evidence="8">Belongs to the CCDC69 family.</text>
</comment>
<evidence type="ECO:0000256" key="3">
    <source>
        <dbReference type="ARBA" id="ARBA00022490"/>
    </source>
</evidence>
<evidence type="ECO:0000256" key="8">
    <source>
        <dbReference type="ARBA" id="ARBA00038407"/>
    </source>
</evidence>
<dbReference type="CTD" id="26112"/>
<dbReference type="InterPro" id="IPR051293">
    <property type="entry name" value="MTUS1/CCDC69"/>
</dbReference>
<dbReference type="Proteomes" id="UP000694906">
    <property type="component" value="Unplaced"/>
</dbReference>
<feature type="coiled-coil region" evidence="9">
    <location>
        <begin position="220"/>
        <end position="251"/>
    </location>
</feature>
<comment type="subcellular location">
    <subcellularLocation>
        <location evidence="1">Cytoplasm</location>
        <location evidence="1">Cytoskeleton</location>
        <location evidence="1">Spindle</location>
    </subcellularLocation>
    <subcellularLocation>
        <location evidence="2">Midbody</location>
    </subcellularLocation>
</comment>
<gene>
    <name evidence="12" type="primary">Ccdc69</name>
</gene>
<evidence type="ECO:0000256" key="10">
    <source>
        <dbReference type="SAM" id="MobiDB-lite"/>
    </source>
</evidence>
<dbReference type="RefSeq" id="XP_021097572.1">
    <property type="nucleotide sequence ID" value="XM_021241913.1"/>
</dbReference>
<dbReference type="GO" id="GO:0005634">
    <property type="term" value="C:nucleus"/>
    <property type="evidence" value="ECO:0007669"/>
    <property type="project" value="TreeGrafter"/>
</dbReference>
<dbReference type="GO" id="GO:0030496">
    <property type="term" value="C:midbody"/>
    <property type="evidence" value="ECO:0007669"/>
    <property type="project" value="UniProtKB-SubCell"/>
</dbReference>
<evidence type="ECO:0000256" key="5">
    <source>
        <dbReference type="ARBA" id="ARBA00023054"/>
    </source>
</evidence>
<evidence type="ECO:0000256" key="4">
    <source>
        <dbReference type="ARBA" id="ARBA00022707"/>
    </source>
</evidence>
<proteinExistence type="inferred from homology"/>
<feature type="compositionally biased region" description="Low complexity" evidence="10">
    <location>
        <begin position="72"/>
        <end position="85"/>
    </location>
</feature>
<evidence type="ECO:0000256" key="9">
    <source>
        <dbReference type="SAM" id="Coils"/>
    </source>
</evidence>
<dbReference type="GO" id="GO:0005737">
    <property type="term" value="C:cytoplasm"/>
    <property type="evidence" value="ECO:0007669"/>
    <property type="project" value="TreeGrafter"/>
</dbReference>
<dbReference type="PANTHER" id="PTHR24200:SF6">
    <property type="entry name" value="COILED-COIL DOMAIN-CONTAINING PROTEIN 69"/>
    <property type="match status" value="1"/>
</dbReference>
<name>A0AAX6RIK9_HETGA</name>
<protein>
    <submittedName>
        <fullName evidence="12">Coiled-coil domain-containing protein 69 isoform X1</fullName>
    </submittedName>
</protein>
<keyword evidence="4" id="KW-0519">Myristate</keyword>
<keyword evidence="6" id="KW-0206">Cytoskeleton</keyword>
<dbReference type="GO" id="GO:0005819">
    <property type="term" value="C:spindle"/>
    <property type="evidence" value="ECO:0007669"/>
    <property type="project" value="UniProtKB-SubCell"/>
</dbReference>
<feature type="region of interest" description="Disordered" evidence="10">
    <location>
        <begin position="1"/>
        <end position="107"/>
    </location>
</feature>
<dbReference type="AlphaFoldDB" id="A0AAX6RIK9"/>
<evidence type="ECO:0000256" key="6">
    <source>
        <dbReference type="ARBA" id="ARBA00023212"/>
    </source>
</evidence>
<evidence type="ECO:0000313" key="11">
    <source>
        <dbReference type="Proteomes" id="UP000694906"/>
    </source>
</evidence>
<reference evidence="12" key="1">
    <citation type="submission" date="2025-08" db="UniProtKB">
        <authorList>
            <consortium name="RefSeq"/>
        </authorList>
    </citation>
    <scope>IDENTIFICATION</scope>
</reference>